<dbReference type="InterPro" id="IPR000210">
    <property type="entry name" value="BTB/POZ_dom"/>
</dbReference>
<dbReference type="InterPro" id="IPR051095">
    <property type="entry name" value="Dros_DevTransReg"/>
</dbReference>
<dbReference type="SMART" id="SM00225">
    <property type="entry name" value="BTB"/>
    <property type="match status" value="1"/>
</dbReference>
<dbReference type="EMBL" id="VCGU01000004">
    <property type="protein sequence ID" value="TRY77091.1"/>
    <property type="molecule type" value="Genomic_DNA"/>
</dbReference>
<keyword evidence="2" id="KW-0472">Membrane</keyword>
<dbReference type="Proteomes" id="UP000318571">
    <property type="component" value="Chromosome 5"/>
</dbReference>
<dbReference type="PANTHER" id="PTHR23110:SF93">
    <property type="entry name" value="ZINC FINGER AND BTB DOMAIN-CONTAINING PROTEIN 14-LIKE PROTEIN"/>
    <property type="match status" value="1"/>
</dbReference>
<accession>A0A553PHC9</accession>
<dbReference type="PANTHER" id="PTHR23110">
    <property type="entry name" value="BTB DOMAIN TRANSCRIPTION FACTOR"/>
    <property type="match status" value="1"/>
</dbReference>
<reference evidence="4 5" key="1">
    <citation type="journal article" date="2018" name="Nat. Ecol. Evol.">
        <title>Genomic signatures of mitonuclear coevolution across populations of Tigriopus californicus.</title>
        <authorList>
            <person name="Barreto F.S."/>
            <person name="Watson E.T."/>
            <person name="Lima T.G."/>
            <person name="Willett C.S."/>
            <person name="Edmands S."/>
            <person name="Li W."/>
            <person name="Burton R.S."/>
        </authorList>
    </citation>
    <scope>NUCLEOTIDE SEQUENCE [LARGE SCALE GENOMIC DNA]</scope>
    <source>
        <strain evidence="4 5">San Diego</strain>
    </source>
</reference>
<sequence length="226" mass="25712">MAGLPADDFCLKWNDHHSIFFASVERLCQLDTLTDVTLSCGAQDFTAHKLVLSVCSGYFARLFSAQRSHVASPDLRTAIVYLKDVNPRHMELLLSYMYRGEINVQESELPLVLQDAPKSDRLPWRVLMLPLTLTFLCSVIISVLLIQIQDNIFYERRTVAPSDWDQFDAQLEHLNLSSIASHQEIRALHDTRLDAVKNVTNYRIDGILQSLDSIADVRYSSHPNLP</sequence>
<feature type="transmembrane region" description="Helical" evidence="2">
    <location>
        <begin position="126"/>
        <end position="148"/>
    </location>
</feature>
<evidence type="ECO:0000256" key="1">
    <source>
        <dbReference type="ARBA" id="ARBA00023242"/>
    </source>
</evidence>
<dbReference type="AlphaFoldDB" id="A0A553PHC9"/>
<feature type="domain" description="BTB" evidence="3">
    <location>
        <begin position="34"/>
        <end position="106"/>
    </location>
</feature>
<dbReference type="SUPFAM" id="SSF54695">
    <property type="entry name" value="POZ domain"/>
    <property type="match status" value="1"/>
</dbReference>
<keyword evidence="1" id="KW-0539">Nucleus</keyword>
<dbReference type="InterPro" id="IPR011333">
    <property type="entry name" value="SKP1/BTB/POZ_sf"/>
</dbReference>
<evidence type="ECO:0000256" key="2">
    <source>
        <dbReference type="SAM" id="Phobius"/>
    </source>
</evidence>
<proteinExistence type="predicted"/>
<dbReference type="Pfam" id="PF00651">
    <property type="entry name" value="BTB"/>
    <property type="match status" value="1"/>
</dbReference>
<evidence type="ECO:0000259" key="3">
    <source>
        <dbReference type="PROSITE" id="PS50097"/>
    </source>
</evidence>
<dbReference type="PROSITE" id="PS50097">
    <property type="entry name" value="BTB"/>
    <property type="match status" value="1"/>
</dbReference>
<keyword evidence="2" id="KW-0812">Transmembrane</keyword>
<comment type="caution">
    <text evidence="4">The sequence shown here is derived from an EMBL/GenBank/DDBJ whole genome shotgun (WGS) entry which is preliminary data.</text>
</comment>
<evidence type="ECO:0000313" key="5">
    <source>
        <dbReference type="Proteomes" id="UP000318571"/>
    </source>
</evidence>
<protein>
    <recommendedName>
        <fullName evidence="3">BTB domain-containing protein</fullName>
    </recommendedName>
</protein>
<gene>
    <name evidence="4" type="ORF">TCAL_14050</name>
</gene>
<keyword evidence="2" id="KW-1133">Transmembrane helix</keyword>
<keyword evidence="5" id="KW-1185">Reference proteome</keyword>
<dbReference type="Gene3D" id="3.30.710.10">
    <property type="entry name" value="Potassium Channel Kv1.1, Chain A"/>
    <property type="match status" value="1"/>
</dbReference>
<dbReference type="GO" id="GO:0005634">
    <property type="term" value="C:nucleus"/>
    <property type="evidence" value="ECO:0007669"/>
    <property type="project" value="TreeGrafter"/>
</dbReference>
<dbReference type="GO" id="GO:0006357">
    <property type="term" value="P:regulation of transcription by RNA polymerase II"/>
    <property type="evidence" value="ECO:0007669"/>
    <property type="project" value="TreeGrafter"/>
</dbReference>
<evidence type="ECO:0000313" key="4">
    <source>
        <dbReference type="EMBL" id="TRY77091.1"/>
    </source>
</evidence>
<name>A0A553PHC9_TIGCA</name>
<organism evidence="4 5">
    <name type="scientific">Tigriopus californicus</name>
    <name type="common">Marine copepod</name>
    <dbReference type="NCBI Taxonomy" id="6832"/>
    <lineage>
        <taxon>Eukaryota</taxon>
        <taxon>Metazoa</taxon>
        <taxon>Ecdysozoa</taxon>
        <taxon>Arthropoda</taxon>
        <taxon>Crustacea</taxon>
        <taxon>Multicrustacea</taxon>
        <taxon>Hexanauplia</taxon>
        <taxon>Copepoda</taxon>
        <taxon>Harpacticoida</taxon>
        <taxon>Harpacticidae</taxon>
        <taxon>Tigriopus</taxon>
    </lineage>
</organism>